<dbReference type="EMBL" id="JRPR02000001">
    <property type="protein sequence ID" value="TLD97612.1"/>
    <property type="molecule type" value="Genomic_DNA"/>
</dbReference>
<dbReference type="InterPro" id="IPR009609">
    <property type="entry name" value="Phosphonate_metab_PhnG"/>
</dbReference>
<dbReference type="RefSeq" id="WP_034353413.1">
    <property type="nucleotide sequence ID" value="NZ_JRPR02000001.1"/>
</dbReference>
<dbReference type="STRING" id="1677920.LS71_02905"/>
<name>A0A4V6I2V3_9HELI</name>
<organism evidence="1 2">
    <name type="scientific">Helicobacter jaachi</name>
    <dbReference type="NCBI Taxonomy" id="1677920"/>
    <lineage>
        <taxon>Bacteria</taxon>
        <taxon>Pseudomonadati</taxon>
        <taxon>Campylobacterota</taxon>
        <taxon>Epsilonproteobacteria</taxon>
        <taxon>Campylobacterales</taxon>
        <taxon>Helicobacteraceae</taxon>
        <taxon>Helicobacter</taxon>
    </lineage>
</organism>
<gene>
    <name evidence="1" type="ORF">LS71_002390</name>
</gene>
<accession>A0A4V6I2V3</accession>
<reference evidence="1 2" key="1">
    <citation type="journal article" date="2014" name="Genome Announc.">
        <title>Draft genome sequences of eight enterohepatic helicobacter species isolated from both laboratory and wild rodents.</title>
        <authorList>
            <person name="Sheh A."/>
            <person name="Shen Z."/>
            <person name="Fox J.G."/>
        </authorList>
    </citation>
    <scope>NUCLEOTIDE SEQUENCE [LARGE SCALE GENOMIC DNA]</scope>
    <source>
        <strain evidence="1 2">MIT 09-6949</strain>
    </source>
</reference>
<dbReference type="Pfam" id="PF06754">
    <property type="entry name" value="PhnG"/>
    <property type="match status" value="1"/>
</dbReference>
<dbReference type="GO" id="GO:0019634">
    <property type="term" value="P:organic phosphonate metabolic process"/>
    <property type="evidence" value="ECO:0007669"/>
    <property type="project" value="InterPro"/>
</dbReference>
<evidence type="ECO:0000313" key="2">
    <source>
        <dbReference type="Proteomes" id="UP000029733"/>
    </source>
</evidence>
<proteinExistence type="predicted"/>
<dbReference type="GO" id="GO:0015716">
    <property type="term" value="P:organic phosphonate transport"/>
    <property type="evidence" value="ECO:0007669"/>
    <property type="project" value="InterPro"/>
</dbReference>
<evidence type="ECO:0000313" key="1">
    <source>
        <dbReference type="EMBL" id="TLD97612.1"/>
    </source>
</evidence>
<evidence type="ECO:0008006" key="3">
    <source>
        <dbReference type="Google" id="ProtNLM"/>
    </source>
</evidence>
<dbReference type="OrthoDB" id="3182891at2"/>
<keyword evidence="2" id="KW-1185">Reference proteome</keyword>
<dbReference type="Proteomes" id="UP000029733">
    <property type="component" value="Unassembled WGS sequence"/>
</dbReference>
<comment type="caution">
    <text evidence="1">The sequence shown here is derived from an EMBL/GenBank/DDBJ whole genome shotgun (WGS) entry which is preliminary data.</text>
</comment>
<dbReference type="AlphaFoldDB" id="A0A4V6I2V3"/>
<protein>
    <recommendedName>
        <fullName evidence="3">Phosphonate C-P lyase system protein PhnG</fullName>
    </recommendedName>
</protein>
<sequence length="144" mass="16165">MKREDLNFILQNASLDSILEIVDSIKKDFKVEILLAPTQQMLLLPVKDPISDGSFYGGEVLVTTSLICLHKDSIKAQGWAMVLDDNAQYALNLAIIDSYIGMDLKDNLSKEIFNLAKATKESINLAQQEENKKIDSTKVQFELM</sequence>